<dbReference type="InterPro" id="IPR006171">
    <property type="entry name" value="TOPRIM_dom"/>
</dbReference>
<keyword evidence="6 8" id="KW-0238">DNA-binding</keyword>
<dbReference type="SUPFAM" id="SSF56712">
    <property type="entry name" value="Prokaryotic type I DNA topoisomerase"/>
    <property type="match status" value="1"/>
</dbReference>
<evidence type="ECO:0000256" key="5">
    <source>
        <dbReference type="ARBA" id="ARBA00023029"/>
    </source>
</evidence>
<evidence type="ECO:0000259" key="9">
    <source>
        <dbReference type="PROSITE" id="PS50880"/>
    </source>
</evidence>
<evidence type="ECO:0000256" key="1">
    <source>
        <dbReference type="ARBA" id="ARBA00000213"/>
    </source>
</evidence>
<feature type="site" description="Interaction with DNA" evidence="8">
    <location>
        <position position="521"/>
    </location>
</feature>
<dbReference type="InterPro" id="IPR013826">
    <property type="entry name" value="Topo_IA_cen_sub3"/>
</dbReference>
<dbReference type="Gene3D" id="2.70.20.10">
    <property type="entry name" value="Topoisomerase I, domain 3"/>
    <property type="match status" value="1"/>
</dbReference>
<dbReference type="GO" id="GO:0003917">
    <property type="term" value="F:DNA topoisomerase type I (single strand cut, ATP-independent) activity"/>
    <property type="evidence" value="ECO:0007669"/>
    <property type="project" value="UniProtKB-UniRule"/>
</dbReference>
<dbReference type="PROSITE" id="PS50880">
    <property type="entry name" value="TOPRIM"/>
    <property type="match status" value="1"/>
</dbReference>
<keyword evidence="7 8" id="KW-0413">Isomerase</keyword>
<dbReference type="EC" id="5.6.2.1" evidence="8"/>
<dbReference type="Gene3D" id="3.40.50.140">
    <property type="match status" value="1"/>
</dbReference>
<dbReference type="Pfam" id="PF13368">
    <property type="entry name" value="Toprim_C_rpt"/>
    <property type="match status" value="4"/>
</dbReference>
<dbReference type="InterPro" id="IPR013824">
    <property type="entry name" value="Topo_IA_cen_sub1"/>
</dbReference>
<feature type="site" description="Interaction with DNA" evidence="8">
    <location>
        <position position="153"/>
    </location>
</feature>
<dbReference type="GO" id="GO:0046872">
    <property type="term" value="F:metal ion binding"/>
    <property type="evidence" value="ECO:0007669"/>
    <property type="project" value="UniProtKB-KW"/>
</dbReference>
<comment type="subunit">
    <text evidence="8">Monomer.</text>
</comment>
<evidence type="ECO:0000259" key="10">
    <source>
        <dbReference type="PROSITE" id="PS52039"/>
    </source>
</evidence>
<dbReference type="InterPro" id="IPR023405">
    <property type="entry name" value="Topo_IA_core_domain"/>
</dbReference>
<dbReference type="PROSITE" id="PS52039">
    <property type="entry name" value="TOPO_IA_2"/>
    <property type="match status" value="1"/>
</dbReference>
<dbReference type="Pfam" id="PF01751">
    <property type="entry name" value="Toprim"/>
    <property type="match status" value="1"/>
</dbReference>
<dbReference type="PANTHER" id="PTHR42785">
    <property type="entry name" value="DNA TOPOISOMERASE, TYPE IA, CORE"/>
    <property type="match status" value="1"/>
</dbReference>
<name>A0A098QTJ1_9SPIO</name>
<comment type="caution">
    <text evidence="11">The sequence shown here is derived from an EMBL/GenBank/DDBJ whole genome shotgun (WGS) entry which is preliminary data.</text>
</comment>
<proteinExistence type="inferred from homology"/>
<dbReference type="InterPro" id="IPR013825">
    <property type="entry name" value="Topo_IA_cen_sub2"/>
</dbReference>
<feature type="active site" description="O-(5'-phospho-DNA)-tyrosine intermediate" evidence="8">
    <location>
        <position position="326"/>
    </location>
</feature>
<feature type="site" description="Interaction with DNA" evidence="8">
    <location>
        <position position="157"/>
    </location>
</feature>
<dbReference type="eggNOG" id="COG0550">
    <property type="taxonomic scope" value="Bacteria"/>
</dbReference>
<evidence type="ECO:0000256" key="3">
    <source>
        <dbReference type="ARBA" id="ARBA00022723"/>
    </source>
</evidence>
<dbReference type="InterPro" id="IPR005733">
    <property type="entry name" value="TopoI_bac-type"/>
</dbReference>
<keyword evidence="5 8" id="KW-0799">Topoisomerase</keyword>
<evidence type="ECO:0000256" key="2">
    <source>
        <dbReference type="ARBA" id="ARBA00009446"/>
    </source>
</evidence>
<dbReference type="Proteomes" id="UP000029692">
    <property type="component" value="Unassembled WGS sequence"/>
</dbReference>
<dbReference type="SMART" id="SM00437">
    <property type="entry name" value="TOP1Ac"/>
    <property type="match status" value="1"/>
</dbReference>
<dbReference type="PRINTS" id="PR00417">
    <property type="entry name" value="PRTPISMRASEI"/>
</dbReference>
<dbReference type="Gene3D" id="1.10.460.10">
    <property type="entry name" value="Topoisomerase I, domain 2"/>
    <property type="match status" value="1"/>
</dbReference>
<dbReference type="InterPro" id="IPR013497">
    <property type="entry name" value="Topo_IA_cen"/>
</dbReference>
<dbReference type="OrthoDB" id="9804262at2"/>
<dbReference type="HAMAP" id="MF_00952">
    <property type="entry name" value="Topoisom_1_prok"/>
    <property type="match status" value="1"/>
</dbReference>
<dbReference type="InterPro" id="IPR023406">
    <property type="entry name" value="Topo_IA_AS"/>
</dbReference>
<dbReference type="SMART" id="SM00436">
    <property type="entry name" value="TOP1Bc"/>
    <property type="match status" value="1"/>
</dbReference>
<evidence type="ECO:0000256" key="6">
    <source>
        <dbReference type="ARBA" id="ARBA00023125"/>
    </source>
</evidence>
<dbReference type="Pfam" id="PF01131">
    <property type="entry name" value="Topoisom_bac"/>
    <property type="match status" value="1"/>
</dbReference>
<keyword evidence="3" id="KW-0479">Metal-binding</keyword>
<reference evidence="11 12" key="1">
    <citation type="submission" date="2014-05" db="EMBL/GenBank/DDBJ databases">
        <title>De novo Genome Sequence of Spirocheata sp.</title>
        <authorList>
            <person name="Shivani Y."/>
            <person name="Subhash Y."/>
            <person name="Tushar L."/>
            <person name="Sasikala C."/>
            <person name="Ramana C.V."/>
        </authorList>
    </citation>
    <scope>NUCLEOTIDE SEQUENCE [LARGE SCALE GENOMIC DNA]</scope>
    <source>
        <strain evidence="11 12">JC230</strain>
    </source>
</reference>
<evidence type="ECO:0000313" key="11">
    <source>
        <dbReference type="EMBL" id="KGE70718.1"/>
    </source>
</evidence>
<dbReference type="Gene3D" id="1.10.290.10">
    <property type="entry name" value="Topoisomerase I, domain 4"/>
    <property type="match status" value="1"/>
</dbReference>
<dbReference type="InterPro" id="IPR028612">
    <property type="entry name" value="Topoisom_1_IA"/>
</dbReference>
<feature type="domain" description="Topo IA-type catalytic" evidence="10">
    <location>
        <begin position="143"/>
        <end position="589"/>
    </location>
</feature>
<dbReference type="InterPro" id="IPR025589">
    <property type="entry name" value="Toprim_C_rpt"/>
</dbReference>
<feature type="site" description="Interaction with DNA" evidence="8">
    <location>
        <position position="169"/>
    </location>
</feature>
<dbReference type="EMBL" id="JNUP01000072">
    <property type="protein sequence ID" value="KGE70718.1"/>
    <property type="molecule type" value="Genomic_DNA"/>
</dbReference>
<comment type="catalytic activity">
    <reaction evidence="1 8">
        <text>ATP-independent breakage of single-stranded DNA, followed by passage and rejoining.</text>
        <dbReference type="EC" id="5.6.2.1"/>
    </reaction>
</comment>
<dbReference type="GO" id="GO:0003677">
    <property type="term" value="F:DNA binding"/>
    <property type="evidence" value="ECO:0007669"/>
    <property type="project" value="UniProtKB-KW"/>
</dbReference>
<dbReference type="CDD" id="cd00186">
    <property type="entry name" value="TOP1Ac"/>
    <property type="match status" value="1"/>
</dbReference>
<dbReference type="InterPro" id="IPR003602">
    <property type="entry name" value="Topo_IA_DNA-bd_dom"/>
</dbReference>
<feature type="region of interest" description="Interaction with DNA" evidence="8">
    <location>
        <begin position="177"/>
        <end position="182"/>
    </location>
</feature>
<dbReference type="STRING" id="1480694.DC28_14535"/>
<feature type="domain" description="Toprim" evidence="9">
    <location>
        <begin position="4"/>
        <end position="128"/>
    </location>
</feature>
<dbReference type="SMART" id="SM00493">
    <property type="entry name" value="TOPRIM"/>
    <property type="match status" value="1"/>
</dbReference>
<dbReference type="CDD" id="cd03363">
    <property type="entry name" value="TOPRIM_TopoIA_TopoI"/>
    <property type="match status" value="1"/>
</dbReference>
<evidence type="ECO:0000256" key="4">
    <source>
        <dbReference type="ARBA" id="ARBA00022842"/>
    </source>
</evidence>
<dbReference type="NCBIfam" id="TIGR01051">
    <property type="entry name" value="topA_bact"/>
    <property type="match status" value="1"/>
</dbReference>
<keyword evidence="4" id="KW-0460">Magnesium</keyword>
<accession>A0A098QTJ1</accession>
<protein>
    <recommendedName>
        <fullName evidence="8">DNA topoisomerase 1</fullName>
        <ecNumber evidence="8">5.6.2.1</ecNumber>
    </recommendedName>
    <alternativeName>
        <fullName evidence="8">DNA topoisomerase I</fullName>
    </alternativeName>
</protein>
<sequence length="857" mass="95657">MAEKVLVIVESPTKARTISRFLPKNFIVEASVGHIRDLPQTASDVPKKYKGESWARLGIDVEHDFTPLYITPKGKTKVINELKRKLKDADALFLATDEDREGESISWHLVDLLKPKQPVRRMVFHEITKQAIAKAIENPRDIDMNLVRAQETRRILDRLYGFTLSPLIWKKIAYGLSAGRVQSSGLRMIVERERERIRFKKSVYWDLKATLTAPDTGSTQVFEAKLLQAYGKRVASGKDFDSTTGEVVQGKDIIVLTEDQAVNLAASLESEAWKVLELSEKQTTSRPAPPFITSTLQQEGNRKLGMSSRETMRTAQRLYEEGLITYMRTDSPTLSNEAIEGARATISDQYGQDYLSAEVRQYASKSKGAQEAHEAIRPAGSSFLHPDQTGLSGREKALYELIWKRTLATQMAEAKKLSVSAKIGVGEGVFQANGTRILFPGFLRVYVEGKDDPEAALEDKEVLLPPLKEGTLCLPQSLETLYHETKPPARFTEASLIQRLEKEGIGRPSTYASILSTLYDRGYVRKLGTALVPTFTGFGVVQFLEKNFHQLVKYSFTSEMEQSLDEIAEGKKDRLEYLKQFYLGEDGLLHKVESREGQIKPEESRTIDLPQLEHAVAVKIGRFGPYIVCNEAESGEEIHASIPEDIAPGDLSKDDINDLIELQKNGPKPIGYHPDTQEPIFCLVGRYGPYVQLGEATEETPKPRRAGLPRDVSPKDVSMELAVKLLSLPRVLGLHPETGKEISANVGRFGPFVVHDGDFRSLKKDDDVYTVGLDRALEILSEPKTGGRGSKLVKDLGRDEAGKKVGLYEGKYGPFLKYGTKNIGIPEDKRQESFLQNLTLEQAMVFISPKTQKGGKS</sequence>
<dbReference type="InterPro" id="IPR000380">
    <property type="entry name" value="Topo_IA"/>
</dbReference>
<comment type="similarity">
    <text evidence="2 8">Belongs to the type IA topoisomerase family.</text>
</comment>
<feature type="site" description="Interaction with DNA" evidence="8">
    <location>
        <position position="34"/>
    </location>
</feature>
<dbReference type="RefSeq" id="WP_037550502.1">
    <property type="nucleotide sequence ID" value="NZ_JNUP01000072.1"/>
</dbReference>
<feature type="site" description="Interaction with DNA" evidence="8">
    <location>
        <position position="328"/>
    </location>
</feature>
<evidence type="ECO:0000256" key="7">
    <source>
        <dbReference type="ARBA" id="ARBA00023235"/>
    </source>
</evidence>
<dbReference type="AlphaFoldDB" id="A0A098QTJ1"/>
<organism evidence="11 12">
    <name type="scientific">Spirochaeta lutea</name>
    <dbReference type="NCBI Taxonomy" id="1480694"/>
    <lineage>
        <taxon>Bacteria</taxon>
        <taxon>Pseudomonadati</taxon>
        <taxon>Spirochaetota</taxon>
        <taxon>Spirochaetia</taxon>
        <taxon>Spirochaetales</taxon>
        <taxon>Spirochaetaceae</taxon>
        <taxon>Spirochaeta</taxon>
    </lineage>
</organism>
<gene>
    <name evidence="8" type="primary">topA</name>
    <name evidence="11" type="ORF">DC28_14535</name>
</gene>
<feature type="site" description="Interaction with DNA" evidence="8">
    <location>
        <position position="154"/>
    </location>
</feature>
<dbReference type="GO" id="GO:0006265">
    <property type="term" value="P:DNA topological change"/>
    <property type="evidence" value="ECO:0007669"/>
    <property type="project" value="UniProtKB-UniRule"/>
</dbReference>
<keyword evidence="12" id="KW-1185">Reference proteome</keyword>
<evidence type="ECO:0000256" key="8">
    <source>
        <dbReference type="HAMAP-Rule" id="MF_00952"/>
    </source>
</evidence>
<dbReference type="InterPro" id="IPR003601">
    <property type="entry name" value="Topo_IA_2"/>
</dbReference>
<comment type="function">
    <text evidence="8">Releases the supercoiling and torsional tension of DNA, which is introduced during the DNA replication and transcription, by transiently cleaving and rejoining one strand of the DNA duplex. Introduces a single-strand break via transesterification at a target site in duplex DNA. The scissile phosphodiester is attacked by the catalytic tyrosine of the enzyme, resulting in the formation of a DNA-(5'-phosphotyrosyl)-enzyme intermediate and the expulsion of a 3'-OH DNA strand. The free DNA strand then undergoes passage around the unbroken strand, thus removing DNA supercoils. Finally, in the religation step, the DNA 3'-OH attacks the covalent intermediate to expel the active-site tyrosine and restore the DNA phosphodiester backbone.</text>
</comment>
<dbReference type="InterPro" id="IPR034149">
    <property type="entry name" value="TOPRIM_TopoI"/>
</dbReference>
<dbReference type="PROSITE" id="PS00396">
    <property type="entry name" value="TOPO_IA_1"/>
    <property type="match status" value="1"/>
</dbReference>
<evidence type="ECO:0000313" key="12">
    <source>
        <dbReference type="Proteomes" id="UP000029692"/>
    </source>
</evidence>
<comment type="caution">
    <text evidence="8">Lacks conserved residue(s) required for the propagation of feature annotation.</text>
</comment>
<dbReference type="PANTHER" id="PTHR42785:SF1">
    <property type="entry name" value="DNA TOPOISOMERASE"/>
    <property type="match status" value="1"/>
</dbReference>